<keyword evidence="1" id="KW-1133">Transmembrane helix</keyword>
<reference evidence="2" key="1">
    <citation type="journal article" date="2014" name="Front. Microbiol.">
        <title>High frequency of phylogenetically diverse reductive dehalogenase-homologous genes in deep subseafloor sedimentary metagenomes.</title>
        <authorList>
            <person name="Kawai M."/>
            <person name="Futagami T."/>
            <person name="Toyoda A."/>
            <person name="Takaki Y."/>
            <person name="Nishi S."/>
            <person name="Hori S."/>
            <person name="Arai W."/>
            <person name="Tsubouchi T."/>
            <person name="Morono Y."/>
            <person name="Uchiyama I."/>
            <person name="Ito T."/>
            <person name="Fujiyama A."/>
            <person name="Inagaki F."/>
            <person name="Takami H."/>
        </authorList>
    </citation>
    <scope>NUCLEOTIDE SEQUENCE</scope>
    <source>
        <strain evidence="2">Expedition CK06-06</strain>
    </source>
</reference>
<dbReference type="AlphaFoldDB" id="X1D414"/>
<proteinExistence type="predicted"/>
<feature type="transmembrane region" description="Helical" evidence="1">
    <location>
        <begin position="12"/>
        <end position="33"/>
    </location>
</feature>
<organism evidence="2">
    <name type="scientific">marine sediment metagenome</name>
    <dbReference type="NCBI Taxonomy" id="412755"/>
    <lineage>
        <taxon>unclassified sequences</taxon>
        <taxon>metagenomes</taxon>
        <taxon>ecological metagenomes</taxon>
    </lineage>
</organism>
<dbReference type="EMBL" id="BART01025927">
    <property type="protein sequence ID" value="GAG91246.1"/>
    <property type="molecule type" value="Genomic_DNA"/>
</dbReference>
<evidence type="ECO:0000256" key="1">
    <source>
        <dbReference type="SAM" id="Phobius"/>
    </source>
</evidence>
<keyword evidence="1" id="KW-0812">Transmembrane</keyword>
<sequence length="102" mass="11286">MSNKIMSSKGVGTLSIILVLIAIVIVGGVAYYATRPPAEEEEEASIKFGNSVYALDDEFNWMMQNELEKICSEENIILHTVCSNHDDLLQFEQASMLIDGDS</sequence>
<keyword evidence="1" id="KW-0472">Membrane</keyword>
<feature type="non-terminal residue" evidence="2">
    <location>
        <position position="102"/>
    </location>
</feature>
<protein>
    <submittedName>
        <fullName evidence="2">Uncharacterized protein</fullName>
    </submittedName>
</protein>
<accession>X1D414</accession>
<comment type="caution">
    <text evidence="2">The sequence shown here is derived from an EMBL/GenBank/DDBJ whole genome shotgun (WGS) entry which is preliminary data.</text>
</comment>
<name>X1D414_9ZZZZ</name>
<gene>
    <name evidence="2" type="ORF">S01H4_46407</name>
</gene>
<evidence type="ECO:0000313" key="2">
    <source>
        <dbReference type="EMBL" id="GAG91246.1"/>
    </source>
</evidence>